<keyword evidence="2" id="KW-1185">Reference proteome</keyword>
<dbReference type="AlphaFoldDB" id="A0A151RM22"/>
<proteinExistence type="predicted"/>
<dbReference type="EMBL" id="KQ483662">
    <property type="protein sequence ID" value="KYP43552.1"/>
    <property type="molecule type" value="Genomic_DNA"/>
</dbReference>
<dbReference type="Proteomes" id="UP000075243">
    <property type="component" value="Unassembled WGS sequence"/>
</dbReference>
<evidence type="ECO:0000313" key="1">
    <source>
        <dbReference type="EMBL" id="KYP43552.1"/>
    </source>
</evidence>
<accession>A0A151RM22</accession>
<evidence type="ECO:0008006" key="3">
    <source>
        <dbReference type="Google" id="ProtNLM"/>
    </source>
</evidence>
<feature type="non-terminal residue" evidence="1">
    <location>
        <position position="1"/>
    </location>
</feature>
<evidence type="ECO:0000313" key="2">
    <source>
        <dbReference type="Proteomes" id="UP000075243"/>
    </source>
</evidence>
<organism evidence="1 2">
    <name type="scientific">Cajanus cajan</name>
    <name type="common">Pigeon pea</name>
    <name type="synonym">Cajanus indicus</name>
    <dbReference type="NCBI Taxonomy" id="3821"/>
    <lineage>
        <taxon>Eukaryota</taxon>
        <taxon>Viridiplantae</taxon>
        <taxon>Streptophyta</taxon>
        <taxon>Embryophyta</taxon>
        <taxon>Tracheophyta</taxon>
        <taxon>Spermatophyta</taxon>
        <taxon>Magnoliopsida</taxon>
        <taxon>eudicotyledons</taxon>
        <taxon>Gunneridae</taxon>
        <taxon>Pentapetalae</taxon>
        <taxon>rosids</taxon>
        <taxon>fabids</taxon>
        <taxon>Fabales</taxon>
        <taxon>Fabaceae</taxon>
        <taxon>Papilionoideae</taxon>
        <taxon>50 kb inversion clade</taxon>
        <taxon>NPAAA clade</taxon>
        <taxon>indigoferoid/millettioid clade</taxon>
        <taxon>Phaseoleae</taxon>
        <taxon>Cajanus</taxon>
    </lineage>
</organism>
<protein>
    <recommendedName>
        <fullName evidence="3">Retrotransposon gag domain-containing protein</fullName>
    </recommendedName>
</protein>
<dbReference type="Gramene" id="C.cajan_32704.t">
    <property type="protein sequence ID" value="C.cajan_32704.t.cds1"/>
    <property type="gene ID" value="C.cajan_32704"/>
</dbReference>
<name>A0A151RM22_CAJCA</name>
<reference evidence="1" key="1">
    <citation type="journal article" date="2012" name="Nat. Biotechnol.">
        <title>Draft genome sequence of pigeonpea (Cajanus cajan), an orphan legume crop of resource-poor farmers.</title>
        <authorList>
            <person name="Varshney R.K."/>
            <person name="Chen W."/>
            <person name="Li Y."/>
            <person name="Bharti A.K."/>
            <person name="Saxena R.K."/>
            <person name="Schlueter J.A."/>
            <person name="Donoghue M.T."/>
            <person name="Azam S."/>
            <person name="Fan G."/>
            <person name="Whaley A.M."/>
            <person name="Farmer A.D."/>
            <person name="Sheridan J."/>
            <person name="Iwata A."/>
            <person name="Tuteja R."/>
            <person name="Penmetsa R.V."/>
            <person name="Wu W."/>
            <person name="Upadhyaya H.D."/>
            <person name="Yang S.P."/>
            <person name="Shah T."/>
            <person name="Saxena K.B."/>
            <person name="Michael T."/>
            <person name="McCombie W.R."/>
            <person name="Yang B."/>
            <person name="Zhang G."/>
            <person name="Yang H."/>
            <person name="Wang J."/>
            <person name="Spillane C."/>
            <person name="Cook D.R."/>
            <person name="May G.D."/>
            <person name="Xu X."/>
            <person name="Jackson S.A."/>
        </authorList>
    </citation>
    <scope>NUCLEOTIDE SEQUENCE [LARGE SCALE GENOMIC DNA]</scope>
</reference>
<gene>
    <name evidence="1" type="ORF">KK1_034979</name>
</gene>
<sequence>FSPNAYKDYEGNISKLAQTSSVTKFQTQFEKLLNKVIGISEPLLISFFITDLQADIRRELQFHRLTNLMETFAMTSAYEA</sequence>